<dbReference type="STRING" id="296218.AWN68_15430"/>
<keyword evidence="10" id="KW-1185">Reference proteome</keyword>
<dbReference type="Proteomes" id="UP000075615">
    <property type="component" value="Unassembled WGS sequence"/>
</dbReference>
<comment type="subcellular location">
    <subcellularLocation>
        <location evidence="1">Cell membrane</location>
        <topology evidence="1">Multi-pass membrane protein</topology>
    </subcellularLocation>
</comment>
<reference evidence="9 10" key="1">
    <citation type="submission" date="2016-01" db="EMBL/GenBank/DDBJ databases">
        <title>Genome sequencing of Roseivirga echinicomitans KMM 6058.</title>
        <authorList>
            <person name="Selvaratnam C."/>
            <person name="Thevarajoo S."/>
            <person name="Goh K.M."/>
            <person name="Ee R."/>
            <person name="Chan K.-G."/>
            <person name="Chong C.S."/>
        </authorList>
    </citation>
    <scope>NUCLEOTIDE SEQUENCE [LARGE SCALE GENOMIC DNA]</scope>
    <source>
        <strain evidence="9 10">KMM 6058</strain>
    </source>
</reference>
<proteinExistence type="predicted"/>
<evidence type="ECO:0000256" key="3">
    <source>
        <dbReference type="ARBA" id="ARBA00022692"/>
    </source>
</evidence>
<dbReference type="RefSeq" id="WP_068412908.1">
    <property type="nucleotide sequence ID" value="NZ_LRDB01000004.1"/>
</dbReference>
<feature type="transmembrane region" description="Helical" evidence="6">
    <location>
        <begin position="21"/>
        <end position="42"/>
    </location>
</feature>
<name>A0A150XUE1_9BACT</name>
<dbReference type="GO" id="GO:0022857">
    <property type="term" value="F:transmembrane transporter activity"/>
    <property type="evidence" value="ECO:0007669"/>
    <property type="project" value="TreeGrafter"/>
</dbReference>
<keyword evidence="4 6" id="KW-1133">Transmembrane helix</keyword>
<accession>A0A150XUE1</accession>
<feature type="domain" description="MacB-like periplasmic core" evidence="8">
    <location>
        <begin position="20"/>
        <end position="236"/>
    </location>
</feature>
<keyword evidence="3 6" id="KW-0812">Transmembrane</keyword>
<feature type="transmembrane region" description="Helical" evidence="6">
    <location>
        <begin position="714"/>
        <end position="732"/>
    </location>
</feature>
<dbReference type="Pfam" id="PF12704">
    <property type="entry name" value="MacB_PCD"/>
    <property type="match status" value="1"/>
</dbReference>
<feature type="transmembrane region" description="Helical" evidence="6">
    <location>
        <begin position="663"/>
        <end position="687"/>
    </location>
</feature>
<feature type="domain" description="ABC3 transporter permease C-terminal" evidence="7">
    <location>
        <begin position="669"/>
        <end position="779"/>
    </location>
</feature>
<dbReference type="InterPro" id="IPR050250">
    <property type="entry name" value="Macrolide_Exporter_MacB"/>
</dbReference>
<dbReference type="PANTHER" id="PTHR30572">
    <property type="entry name" value="MEMBRANE COMPONENT OF TRANSPORTER-RELATED"/>
    <property type="match status" value="1"/>
</dbReference>
<dbReference type="OrthoDB" id="974574at2"/>
<evidence type="ECO:0000256" key="6">
    <source>
        <dbReference type="SAM" id="Phobius"/>
    </source>
</evidence>
<evidence type="ECO:0000313" key="9">
    <source>
        <dbReference type="EMBL" id="KYG82232.1"/>
    </source>
</evidence>
<evidence type="ECO:0000259" key="8">
    <source>
        <dbReference type="Pfam" id="PF12704"/>
    </source>
</evidence>
<feature type="transmembrane region" description="Helical" evidence="6">
    <location>
        <begin position="373"/>
        <end position="396"/>
    </location>
</feature>
<dbReference type="InterPro" id="IPR003838">
    <property type="entry name" value="ABC3_permease_C"/>
</dbReference>
<protein>
    <submittedName>
        <fullName evidence="9">Uncharacterized protein</fullName>
    </submittedName>
</protein>
<evidence type="ECO:0000256" key="4">
    <source>
        <dbReference type="ARBA" id="ARBA00022989"/>
    </source>
</evidence>
<dbReference type="InterPro" id="IPR025857">
    <property type="entry name" value="MacB_PCD"/>
</dbReference>
<feature type="transmembrane region" description="Helical" evidence="6">
    <location>
        <begin position="417"/>
        <end position="437"/>
    </location>
</feature>
<comment type="caution">
    <text evidence="9">The sequence shown here is derived from an EMBL/GenBank/DDBJ whole genome shotgun (WGS) entry which is preliminary data.</text>
</comment>
<dbReference type="AlphaFoldDB" id="A0A150XUE1"/>
<dbReference type="Pfam" id="PF02687">
    <property type="entry name" value="FtsX"/>
    <property type="match status" value="2"/>
</dbReference>
<feature type="transmembrane region" description="Helical" evidence="6">
    <location>
        <begin position="752"/>
        <end position="772"/>
    </location>
</feature>
<keyword evidence="2" id="KW-1003">Cell membrane</keyword>
<feature type="domain" description="ABC3 transporter permease C-terminal" evidence="7">
    <location>
        <begin position="284"/>
        <end position="396"/>
    </location>
</feature>
<evidence type="ECO:0000256" key="5">
    <source>
        <dbReference type="ARBA" id="ARBA00023136"/>
    </source>
</evidence>
<organism evidence="9 10">
    <name type="scientific">Roseivirga echinicomitans</name>
    <dbReference type="NCBI Taxonomy" id="296218"/>
    <lineage>
        <taxon>Bacteria</taxon>
        <taxon>Pseudomonadati</taxon>
        <taxon>Bacteroidota</taxon>
        <taxon>Cytophagia</taxon>
        <taxon>Cytophagales</taxon>
        <taxon>Roseivirgaceae</taxon>
        <taxon>Roseivirga</taxon>
    </lineage>
</organism>
<feature type="transmembrane region" description="Helical" evidence="6">
    <location>
        <begin position="279"/>
        <end position="298"/>
    </location>
</feature>
<sequence length="786" mass="88271">MLSTHFRFALRSVSRFKIPSLINFLGFAVGLTGAILLSSILLHDVSYDGYHQRGNDIYRLSTGLNMRDGKRHFASTSVMSGDNLSEVIPEITDRVRLRYQDLTLTIGDKIFNNENTSFVDKGYYSSFTTELVAGQYPKEESDILINESTSERLFGTTDPINKVISSQGNYGTKGLTVVGVFKDYPTNVSFRPNILADFTIIEPFSNKSYGSIVPGLNTFLVTDGSIDAEELNEKLNEFYKEHIGDLLDIVVHEAEVYSGMHYHRGLEFDLGQKHDKNTLWVIAILALFIIISTLINFFNMQTALVIQRSKELSIKQVLGITWASKIKQQAYESMIVLLPAFALSGIMISLALSELEQYTNLTLANGWFSADNLWWLMAGLFLIFWTITVAASLLMSRWNSYSVVSNYKTKGQSNIRTFLIGLQFTLAGFFIFSASVISNQLTYMETLDLGYEQDNLMTITLNQVSGYDQARTIKTAFEGIAGVKKASLSTAPVFGWQSKANFSIRKDTAQENHLLNVNLIDPDFIETNQMLVLVGENVDEKGRKLLLNERAVKALGFSSNDEVLGQKMMYSMRDTTMEYTISGVVADYHYATMHQMIEPMVLLTNELGGYFNLTLRTESNDGQLTTALEKKWDEFFPGYLLTYNLVEESIDNAYRQDYQKGAFYQWATLLLVFVSAMGIFGLTYFYADQKRKEIGIRKAIGAGMKQILAQIGKPIAWVCLASILVSVPLSFYFSGEWLAGYQYRVTLGAEHIILTVILMASLAALALIYPGIKASKINPVEALRQD</sequence>
<dbReference type="EMBL" id="LRDB01000004">
    <property type="protein sequence ID" value="KYG82232.1"/>
    <property type="molecule type" value="Genomic_DNA"/>
</dbReference>
<dbReference type="PANTHER" id="PTHR30572:SF18">
    <property type="entry name" value="ABC-TYPE MACROLIDE FAMILY EXPORT SYSTEM PERMEASE COMPONENT 2"/>
    <property type="match status" value="1"/>
</dbReference>
<dbReference type="GO" id="GO:0005886">
    <property type="term" value="C:plasma membrane"/>
    <property type="evidence" value="ECO:0007669"/>
    <property type="project" value="UniProtKB-SubCell"/>
</dbReference>
<feature type="transmembrane region" description="Helical" evidence="6">
    <location>
        <begin position="334"/>
        <end position="353"/>
    </location>
</feature>
<keyword evidence="5 6" id="KW-0472">Membrane</keyword>
<evidence type="ECO:0000259" key="7">
    <source>
        <dbReference type="Pfam" id="PF02687"/>
    </source>
</evidence>
<gene>
    <name evidence="9" type="ORF">AWN68_15430</name>
</gene>
<evidence type="ECO:0000313" key="10">
    <source>
        <dbReference type="Proteomes" id="UP000075615"/>
    </source>
</evidence>
<evidence type="ECO:0000256" key="1">
    <source>
        <dbReference type="ARBA" id="ARBA00004651"/>
    </source>
</evidence>
<evidence type="ECO:0000256" key="2">
    <source>
        <dbReference type="ARBA" id="ARBA00022475"/>
    </source>
</evidence>